<dbReference type="EMBL" id="BAAARA010000001">
    <property type="protein sequence ID" value="GAA2333059.1"/>
    <property type="molecule type" value="Genomic_DNA"/>
</dbReference>
<comment type="caution">
    <text evidence="2">The sequence shown here is derived from an EMBL/GenBank/DDBJ whole genome shotgun (WGS) entry which is preliminary data.</text>
</comment>
<accession>A0ABN3FLQ7</accession>
<evidence type="ECO:0000313" key="2">
    <source>
        <dbReference type="EMBL" id="GAA2333059.1"/>
    </source>
</evidence>
<dbReference type="Proteomes" id="UP001501218">
    <property type="component" value="Unassembled WGS sequence"/>
</dbReference>
<keyword evidence="3" id="KW-1185">Reference proteome</keyword>
<gene>
    <name evidence="2" type="ORF">GCM10009854_05610</name>
</gene>
<name>A0ABN3FLQ7_9PSEU</name>
<evidence type="ECO:0000313" key="3">
    <source>
        <dbReference type="Proteomes" id="UP001501218"/>
    </source>
</evidence>
<organism evidence="2 3">
    <name type="scientific">Saccharopolyspora halophila</name>
    <dbReference type="NCBI Taxonomy" id="405551"/>
    <lineage>
        <taxon>Bacteria</taxon>
        <taxon>Bacillati</taxon>
        <taxon>Actinomycetota</taxon>
        <taxon>Actinomycetes</taxon>
        <taxon>Pseudonocardiales</taxon>
        <taxon>Pseudonocardiaceae</taxon>
        <taxon>Saccharopolyspora</taxon>
    </lineage>
</organism>
<reference evidence="2 3" key="1">
    <citation type="journal article" date="2019" name="Int. J. Syst. Evol. Microbiol.">
        <title>The Global Catalogue of Microorganisms (GCM) 10K type strain sequencing project: providing services to taxonomists for standard genome sequencing and annotation.</title>
        <authorList>
            <consortium name="The Broad Institute Genomics Platform"/>
            <consortium name="The Broad Institute Genome Sequencing Center for Infectious Disease"/>
            <person name="Wu L."/>
            <person name="Ma J."/>
        </authorList>
    </citation>
    <scope>NUCLEOTIDE SEQUENCE [LARGE SCALE GENOMIC DNA]</scope>
    <source>
        <strain evidence="2 3">JCM 16221</strain>
    </source>
</reference>
<sequence length="45" mass="4812">MQMAEAELAVRGLFDRFFATGSTGGDRGSGSHHRDVLSRTVGCEV</sequence>
<evidence type="ECO:0000256" key="1">
    <source>
        <dbReference type="SAM" id="MobiDB-lite"/>
    </source>
</evidence>
<protein>
    <submittedName>
        <fullName evidence="2">Uncharacterized protein</fullName>
    </submittedName>
</protein>
<proteinExistence type="predicted"/>
<feature type="region of interest" description="Disordered" evidence="1">
    <location>
        <begin position="22"/>
        <end position="45"/>
    </location>
</feature>